<dbReference type="InterPro" id="IPR012871">
    <property type="entry name" value="DUF1668_ORYSA"/>
</dbReference>
<dbReference type="Proteomes" id="UP001497457">
    <property type="component" value="Chromosome 16b"/>
</dbReference>
<reference evidence="1" key="1">
    <citation type="submission" date="2024-10" db="EMBL/GenBank/DDBJ databases">
        <authorList>
            <person name="Ryan C."/>
        </authorList>
    </citation>
    <scope>NUCLEOTIDE SEQUENCE [LARGE SCALE GENOMIC DNA]</scope>
</reference>
<keyword evidence="2" id="KW-1185">Reference proteome</keyword>
<dbReference type="Pfam" id="PF07893">
    <property type="entry name" value="DUF1668"/>
    <property type="match status" value="1"/>
</dbReference>
<gene>
    <name evidence="1" type="ORF">URODEC1_LOCUS35240</name>
</gene>
<dbReference type="PANTHER" id="PTHR33085">
    <property type="entry name" value="OS12G0113100 PROTEIN-RELATED"/>
    <property type="match status" value="1"/>
</dbReference>
<organism evidence="1 2">
    <name type="scientific">Urochloa decumbens</name>
    <dbReference type="NCBI Taxonomy" id="240449"/>
    <lineage>
        <taxon>Eukaryota</taxon>
        <taxon>Viridiplantae</taxon>
        <taxon>Streptophyta</taxon>
        <taxon>Embryophyta</taxon>
        <taxon>Tracheophyta</taxon>
        <taxon>Spermatophyta</taxon>
        <taxon>Magnoliopsida</taxon>
        <taxon>Liliopsida</taxon>
        <taxon>Poales</taxon>
        <taxon>Poaceae</taxon>
        <taxon>PACMAD clade</taxon>
        <taxon>Panicoideae</taxon>
        <taxon>Panicodae</taxon>
        <taxon>Paniceae</taxon>
        <taxon>Melinidinae</taxon>
        <taxon>Urochloa</taxon>
    </lineage>
</organism>
<dbReference type="EMBL" id="OZ075126">
    <property type="protein sequence ID" value="CAL4945092.1"/>
    <property type="molecule type" value="Genomic_DNA"/>
</dbReference>
<sequence>MSTRRFLNLVLQNYKDGIYSLRRIDLSRQHLFYPTPPPPEASADHHKRLDLQEMESIRIPAASARFQPNPSFDSIKHIWKMHCFGLSENKIICTDNSGLAFLLDAGSRSFVTMPSLHTPKWCPISFSVIGSEQDGASSLYVMEKVPSSDPEEGQFEAFLYTTSETSYNKSWYRHSLPPPPYILDPGYKRARIHSHAVLGGGSHLCISAIGHGTYCFDTASREWSYSGDWMLPMYGKAEYVPELDIWFGLSDGDLQPCVCDLSSALRGQKPELHNIWRNHYPPDWNSLGITKIVSLGSVRFCFVNFFEIMEQGVYCFGGPVVDLNFAVFTGMELLSSCAEGDKLLMNDNGSDNTVNGKGTQRIRMVNHMSKLHVLTGYTTIEEVL</sequence>
<evidence type="ECO:0000313" key="1">
    <source>
        <dbReference type="EMBL" id="CAL4945092.1"/>
    </source>
</evidence>
<evidence type="ECO:0000313" key="2">
    <source>
        <dbReference type="Proteomes" id="UP001497457"/>
    </source>
</evidence>
<protein>
    <submittedName>
        <fullName evidence="1">Uncharacterized protein</fullName>
    </submittedName>
</protein>
<name>A0ABC8YKS6_9POAL</name>
<accession>A0ABC8YKS6</accession>
<dbReference type="AlphaFoldDB" id="A0ABC8YKS6"/>
<proteinExistence type="predicted"/>